<reference evidence="10 11" key="1">
    <citation type="submission" date="2022-04" db="EMBL/GenBank/DDBJ databases">
        <title>Genome draft of Actinomadura sp. ATCC 31491.</title>
        <authorList>
            <person name="Shi X."/>
            <person name="Du Y."/>
        </authorList>
    </citation>
    <scope>NUCLEOTIDE SEQUENCE [LARGE SCALE GENOMIC DNA]</scope>
    <source>
        <strain evidence="10 11">ATCC 31491</strain>
    </source>
</reference>
<feature type="region of interest" description="Disordered" evidence="8">
    <location>
        <begin position="403"/>
        <end position="525"/>
    </location>
</feature>
<dbReference type="PROSITE" id="PS00108">
    <property type="entry name" value="PROTEIN_KINASE_ST"/>
    <property type="match status" value="1"/>
</dbReference>
<keyword evidence="3" id="KW-0808">Transferase</keyword>
<dbReference type="InterPro" id="IPR011009">
    <property type="entry name" value="Kinase-like_dom_sf"/>
</dbReference>
<dbReference type="SMART" id="SM00220">
    <property type="entry name" value="S_TKc"/>
    <property type="match status" value="1"/>
</dbReference>
<dbReference type="Proteomes" id="UP001317259">
    <property type="component" value="Unassembled WGS sequence"/>
</dbReference>
<gene>
    <name evidence="10" type="ORF">MF672_013450</name>
</gene>
<dbReference type="InterPro" id="IPR017441">
    <property type="entry name" value="Protein_kinase_ATP_BS"/>
</dbReference>
<accession>A0ABT0FR66</accession>
<dbReference type="EMBL" id="JAKRKC020000001">
    <property type="protein sequence ID" value="MCK2214790.1"/>
    <property type="molecule type" value="Genomic_DNA"/>
</dbReference>
<dbReference type="SUPFAM" id="SSF56112">
    <property type="entry name" value="Protein kinase-like (PK-like)"/>
    <property type="match status" value="1"/>
</dbReference>
<dbReference type="PROSITE" id="PS50011">
    <property type="entry name" value="PROTEIN_KINASE_DOM"/>
    <property type="match status" value="1"/>
</dbReference>
<proteinExistence type="predicted"/>
<sequence length="525" mass="55137">MSASRYEGWLLAGRYRLQAELGRGGMGRVWRGRDELLDRPVAVKEVALDHRPQSEREALLRRTMSEARLAGRLSHPNITTVYDVVEADGRPWIVLQLVPAPTLADVLAQDGPLPPATVAGIGLQILDALAAAHAAGVVHRDVKPANILLDDDRRHAVLTDFGLATSVERPVGVTEAGIVVGTPAYIAPERARGGTPTPESDLWSLGVTLYTAVEGRSPFEQGAALATISAVLTADPEPFERAGALAPLIAALLSKDPAGRPSVAEARRRLRRVCAVAAGPGPAFGSGSASRTRVLEVAPPEPVPAAPALSASIPAAPALSASIPAAPAQAERAPAERAPAERALAVSVPSGPRTAEAVTRAPGRRRFGVRAGVTRFQPDHVRHVALVGVLVAAALAAASWHTEAPPTAAARPMAGTPPRRPSRRPPGRRRRGRAGCCRRSRRRPGGAPPTGAGRPGPRRPAPPRPRRRTARPGSSPSRPSTCRPSTCRRGSPSRTPGRGRPRAGSSRRQQARARLSDGFSPAVMT</sequence>
<evidence type="ECO:0000256" key="8">
    <source>
        <dbReference type="SAM" id="MobiDB-lite"/>
    </source>
</evidence>
<organism evidence="10 11">
    <name type="scientific">Actinomadura luzonensis</name>
    <dbReference type="NCBI Taxonomy" id="2805427"/>
    <lineage>
        <taxon>Bacteria</taxon>
        <taxon>Bacillati</taxon>
        <taxon>Actinomycetota</taxon>
        <taxon>Actinomycetes</taxon>
        <taxon>Streptosporangiales</taxon>
        <taxon>Thermomonosporaceae</taxon>
        <taxon>Actinomadura</taxon>
    </lineage>
</organism>
<evidence type="ECO:0000256" key="2">
    <source>
        <dbReference type="ARBA" id="ARBA00022527"/>
    </source>
</evidence>
<keyword evidence="5 10" id="KW-0418">Kinase</keyword>
<feature type="binding site" evidence="7">
    <location>
        <position position="44"/>
    </location>
    <ligand>
        <name>ATP</name>
        <dbReference type="ChEBI" id="CHEBI:30616"/>
    </ligand>
</feature>
<dbReference type="Gene3D" id="3.30.200.20">
    <property type="entry name" value="Phosphorylase Kinase, domain 1"/>
    <property type="match status" value="1"/>
</dbReference>
<feature type="domain" description="Protein kinase" evidence="9">
    <location>
        <begin position="15"/>
        <end position="284"/>
    </location>
</feature>
<dbReference type="InterPro" id="IPR008271">
    <property type="entry name" value="Ser/Thr_kinase_AS"/>
</dbReference>
<name>A0ABT0FR66_9ACTN</name>
<evidence type="ECO:0000256" key="5">
    <source>
        <dbReference type="ARBA" id="ARBA00022777"/>
    </source>
</evidence>
<dbReference type="CDD" id="cd14014">
    <property type="entry name" value="STKc_PknB_like"/>
    <property type="match status" value="1"/>
</dbReference>
<keyword evidence="4 7" id="KW-0547">Nucleotide-binding</keyword>
<dbReference type="PANTHER" id="PTHR43289">
    <property type="entry name" value="MITOGEN-ACTIVATED PROTEIN KINASE KINASE KINASE 20-RELATED"/>
    <property type="match status" value="1"/>
</dbReference>
<dbReference type="PANTHER" id="PTHR43289:SF6">
    <property type="entry name" value="SERINE_THREONINE-PROTEIN KINASE NEKL-3"/>
    <property type="match status" value="1"/>
</dbReference>
<keyword evidence="11" id="KW-1185">Reference proteome</keyword>
<evidence type="ECO:0000256" key="7">
    <source>
        <dbReference type="PROSITE-ProRule" id="PRU10141"/>
    </source>
</evidence>
<dbReference type="PROSITE" id="PS00107">
    <property type="entry name" value="PROTEIN_KINASE_ATP"/>
    <property type="match status" value="1"/>
</dbReference>
<dbReference type="EC" id="2.7.11.1" evidence="1"/>
<dbReference type="Pfam" id="PF00069">
    <property type="entry name" value="Pkinase"/>
    <property type="match status" value="1"/>
</dbReference>
<dbReference type="InterPro" id="IPR000719">
    <property type="entry name" value="Prot_kinase_dom"/>
</dbReference>
<evidence type="ECO:0000256" key="6">
    <source>
        <dbReference type="ARBA" id="ARBA00022840"/>
    </source>
</evidence>
<evidence type="ECO:0000256" key="4">
    <source>
        <dbReference type="ARBA" id="ARBA00022741"/>
    </source>
</evidence>
<evidence type="ECO:0000259" key="9">
    <source>
        <dbReference type="PROSITE" id="PS50011"/>
    </source>
</evidence>
<evidence type="ECO:0000313" key="10">
    <source>
        <dbReference type="EMBL" id="MCK2214790.1"/>
    </source>
</evidence>
<evidence type="ECO:0000313" key="11">
    <source>
        <dbReference type="Proteomes" id="UP001317259"/>
    </source>
</evidence>
<evidence type="ECO:0000256" key="1">
    <source>
        <dbReference type="ARBA" id="ARBA00012513"/>
    </source>
</evidence>
<keyword evidence="6 7" id="KW-0067">ATP-binding</keyword>
<evidence type="ECO:0000256" key="3">
    <source>
        <dbReference type="ARBA" id="ARBA00022679"/>
    </source>
</evidence>
<dbReference type="Gene3D" id="1.10.510.10">
    <property type="entry name" value="Transferase(Phosphotransferase) domain 1"/>
    <property type="match status" value="1"/>
</dbReference>
<protein>
    <recommendedName>
        <fullName evidence="1">non-specific serine/threonine protein kinase</fullName>
        <ecNumber evidence="1">2.7.11.1</ecNumber>
    </recommendedName>
</protein>
<comment type="caution">
    <text evidence="10">The sequence shown here is derived from an EMBL/GenBank/DDBJ whole genome shotgun (WGS) entry which is preliminary data.</text>
</comment>
<feature type="compositionally biased region" description="Low complexity" evidence="8">
    <location>
        <begin position="471"/>
        <end position="508"/>
    </location>
</feature>
<feature type="compositionally biased region" description="Basic residues" evidence="8">
    <location>
        <begin position="420"/>
        <end position="444"/>
    </location>
</feature>
<dbReference type="GO" id="GO:0016301">
    <property type="term" value="F:kinase activity"/>
    <property type="evidence" value="ECO:0007669"/>
    <property type="project" value="UniProtKB-KW"/>
</dbReference>
<dbReference type="RefSeq" id="WP_247815241.1">
    <property type="nucleotide sequence ID" value="NZ_JAKRKC020000001.1"/>
</dbReference>
<keyword evidence="2" id="KW-0723">Serine/threonine-protein kinase</keyword>
<feature type="region of interest" description="Disordered" evidence="8">
    <location>
        <begin position="327"/>
        <end position="361"/>
    </location>
</feature>